<dbReference type="AlphaFoldDB" id="A0ABD6EKI2"/>
<evidence type="ECO:0000313" key="1">
    <source>
        <dbReference type="EMBL" id="MFH4979741.1"/>
    </source>
</evidence>
<dbReference type="Proteomes" id="UP001608902">
    <property type="component" value="Unassembled WGS sequence"/>
</dbReference>
<dbReference type="EMBL" id="JBGFUD010004580">
    <property type="protein sequence ID" value="MFH4979741.1"/>
    <property type="molecule type" value="Genomic_DNA"/>
</dbReference>
<gene>
    <name evidence="1" type="ORF">AB6A40_006450</name>
</gene>
<comment type="caution">
    <text evidence="1">The sequence shown here is derived from an EMBL/GenBank/DDBJ whole genome shotgun (WGS) entry which is preliminary data.</text>
</comment>
<organism evidence="1 2">
    <name type="scientific">Gnathostoma spinigerum</name>
    <dbReference type="NCBI Taxonomy" id="75299"/>
    <lineage>
        <taxon>Eukaryota</taxon>
        <taxon>Metazoa</taxon>
        <taxon>Ecdysozoa</taxon>
        <taxon>Nematoda</taxon>
        <taxon>Chromadorea</taxon>
        <taxon>Rhabditida</taxon>
        <taxon>Spirurina</taxon>
        <taxon>Gnathostomatomorpha</taxon>
        <taxon>Gnathostomatoidea</taxon>
        <taxon>Gnathostomatidae</taxon>
        <taxon>Gnathostoma</taxon>
    </lineage>
</organism>
<protein>
    <submittedName>
        <fullName evidence="1">Uncharacterized protein</fullName>
    </submittedName>
</protein>
<proteinExistence type="predicted"/>
<keyword evidence="2" id="KW-1185">Reference proteome</keyword>
<evidence type="ECO:0000313" key="2">
    <source>
        <dbReference type="Proteomes" id="UP001608902"/>
    </source>
</evidence>
<name>A0ABD6EKI2_9BILA</name>
<accession>A0ABD6EKI2</accession>
<reference evidence="1 2" key="1">
    <citation type="submission" date="2024-08" db="EMBL/GenBank/DDBJ databases">
        <title>Gnathostoma spinigerum genome.</title>
        <authorList>
            <person name="Gonzalez-Bertolin B."/>
            <person name="Monzon S."/>
            <person name="Zaballos A."/>
            <person name="Jimenez P."/>
            <person name="Dekumyoy P."/>
            <person name="Varona S."/>
            <person name="Cuesta I."/>
            <person name="Sumanam S."/>
            <person name="Adisakwattana P."/>
            <person name="Gasser R.B."/>
            <person name="Hernandez-Gonzalez A."/>
            <person name="Young N.D."/>
            <person name="Perteguer M.J."/>
        </authorList>
    </citation>
    <scope>NUCLEOTIDE SEQUENCE [LARGE SCALE GENOMIC DNA]</scope>
    <source>
        <strain evidence="1">AL3</strain>
        <tissue evidence="1">Liver</tissue>
    </source>
</reference>
<sequence length="154" mass="17706">MDVCQASSLSKVKESNEKRMDGGRESLAIIGANATRYGPLHVKSKQRVVRESRGEVNFDEEIIIFGGHKVCCPTRRPIEVLPQIDRRPLDDPSKEWPKTTEMVKIAENFIKLSRKTNLTQRIRSVGREQTFEEIRHYRHSRTNASQGHILQIIV</sequence>